<protein>
    <submittedName>
        <fullName evidence="2">Uncharacterized protein</fullName>
    </submittedName>
</protein>
<comment type="caution">
    <text evidence="2">The sequence shown here is derived from an EMBL/GenBank/DDBJ whole genome shotgun (WGS) entry which is preliminary data.</text>
</comment>
<evidence type="ECO:0000313" key="3">
    <source>
        <dbReference type="Proteomes" id="UP000630887"/>
    </source>
</evidence>
<reference evidence="2 3" key="1">
    <citation type="submission" date="2021-01" db="EMBL/GenBank/DDBJ databases">
        <title>Whole genome shotgun sequence of Catellatospora coxensis NBRC 107359.</title>
        <authorList>
            <person name="Komaki H."/>
            <person name="Tamura T."/>
        </authorList>
    </citation>
    <scope>NUCLEOTIDE SEQUENCE [LARGE SCALE GENOMIC DNA]</scope>
    <source>
        <strain evidence="2 3">NBRC 107359</strain>
    </source>
</reference>
<evidence type="ECO:0000256" key="1">
    <source>
        <dbReference type="SAM" id="MobiDB-lite"/>
    </source>
</evidence>
<dbReference type="AlphaFoldDB" id="A0A8J3KXW0"/>
<dbReference type="Proteomes" id="UP000630887">
    <property type="component" value="Unassembled WGS sequence"/>
</dbReference>
<keyword evidence="3" id="KW-1185">Reference proteome</keyword>
<evidence type="ECO:0000313" key="2">
    <source>
        <dbReference type="EMBL" id="GIG05379.1"/>
    </source>
</evidence>
<accession>A0A8J3KXW0</accession>
<proteinExistence type="predicted"/>
<organism evidence="2 3">
    <name type="scientific">Catellatospora coxensis</name>
    <dbReference type="NCBI Taxonomy" id="310354"/>
    <lineage>
        <taxon>Bacteria</taxon>
        <taxon>Bacillati</taxon>
        <taxon>Actinomycetota</taxon>
        <taxon>Actinomycetes</taxon>
        <taxon>Micromonosporales</taxon>
        <taxon>Micromonosporaceae</taxon>
        <taxon>Catellatospora</taxon>
    </lineage>
</organism>
<sequence length="61" mass="6840">MELRGRDPLGHGREANTTISRKAQLPTHLVPGYDRKSRLPAVTFDDLVQALTEDGVQLELR</sequence>
<feature type="region of interest" description="Disordered" evidence="1">
    <location>
        <begin position="1"/>
        <end position="26"/>
    </location>
</feature>
<gene>
    <name evidence="2" type="ORF">Cco03nite_20790</name>
</gene>
<feature type="compositionally biased region" description="Basic and acidic residues" evidence="1">
    <location>
        <begin position="1"/>
        <end position="14"/>
    </location>
</feature>
<dbReference type="EMBL" id="BONI01000014">
    <property type="protein sequence ID" value="GIG05379.1"/>
    <property type="molecule type" value="Genomic_DNA"/>
</dbReference>
<name>A0A8J3KXW0_9ACTN</name>